<dbReference type="EMBL" id="JAYRBN010000046">
    <property type="protein sequence ID" value="KAL2745233.1"/>
    <property type="molecule type" value="Genomic_DNA"/>
</dbReference>
<evidence type="ECO:0000313" key="1">
    <source>
        <dbReference type="EMBL" id="KAL2745233.1"/>
    </source>
</evidence>
<dbReference type="AlphaFoldDB" id="A0ABD2CM06"/>
<gene>
    <name evidence="1" type="ORF">V1477_006650</name>
</gene>
<protein>
    <submittedName>
        <fullName evidence="1">Ran-binding protein 3</fullName>
    </submittedName>
</protein>
<keyword evidence="2" id="KW-1185">Reference proteome</keyword>
<sequence length="184" mass="22297">MRPYLLKSAKNYVSKDGGKNFIYLMQNLNEKDQERFFSFILQKWKLIENVCNFYKLFILKTIADDLRKNMEDAIIDDLIILLNSIVCNIKNKNSDYEFIHIDEFLYDDNDMNDFYLTFHVTLHFIFNTLLLTLERKMVLDIRQLDTLLYVYVYADAIEIINIKMNEEFYDIQYRIVNQYKINDN</sequence>
<dbReference type="Proteomes" id="UP001607303">
    <property type="component" value="Unassembled WGS sequence"/>
</dbReference>
<name>A0ABD2CM06_VESMC</name>
<reference evidence="1 2" key="1">
    <citation type="journal article" date="2024" name="Ann. Entomol. Soc. Am.">
        <title>Genomic analyses of the southern and eastern yellowjacket wasps (Hymenoptera: Vespidae) reveal evolutionary signatures of social life.</title>
        <authorList>
            <person name="Catto M.A."/>
            <person name="Caine P.B."/>
            <person name="Orr S.E."/>
            <person name="Hunt B.G."/>
            <person name="Goodisman M.A.D."/>
        </authorList>
    </citation>
    <scope>NUCLEOTIDE SEQUENCE [LARGE SCALE GENOMIC DNA]</scope>
    <source>
        <strain evidence="1">232</strain>
        <tissue evidence="1">Head and thorax</tissue>
    </source>
</reference>
<comment type="caution">
    <text evidence="1">The sequence shown here is derived from an EMBL/GenBank/DDBJ whole genome shotgun (WGS) entry which is preliminary data.</text>
</comment>
<proteinExistence type="predicted"/>
<evidence type="ECO:0000313" key="2">
    <source>
        <dbReference type="Proteomes" id="UP001607303"/>
    </source>
</evidence>
<accession>A0ABD2CM06</accession>
<organism evidence="1 2">
    <name type="scientific">Vespula maculifrons</name>
    <name type="common">Eastern yellow jacket</name>
    <name type="synonym">Wasp</name>
    <dbReference type="NCBI Taxonomy" id="7453"/>
    <lineage>
        <taxon>Eukaryota</taxon>
        <taxon>Metazoa</taxon>
        <taxon>Ecdysozoa</taxon>
        <taxon>Arthropoda</taxon>
        <taxon>Hexapoda</taxon>
        <taxon>Insecta</taxon>
        <taxon>Pterygota</taxon>
        <taxon>Neoptera</taxon>
        <taxon>Endopterygota</taxon>
        <taxon>Hymenoptera</taxon>
        <taxon>Apocrita</taxon>
        <taxon>Aculeata</taxon>
        <taxon>Vespoidea</taxon>
        <taxon>Vespidae</taxon>
        <taxon>Vespinae</taxon>
        <taxon>Vespula</taxon>
    </lineage>
</organism>